<name>A0A8S5V2S5_9CAUD</name>
<feature type="transmembrane region" description="Helical" evidence="1">
    <location>
        <begin position="522"/>
        <end position="545"/>
    </location>
</feature>
<feature type="transmembrane region" description="Helical" evidence="1">
    <location>
        <begin position="696"/>
        <end position="718"/>
    </location>
</feature>
<keyword evidence="1" id="KW-0472">Membrane</keyword>
<keyword evidence="1" id="KW-0812">Transmembrane</keyword>
<protein>
    <submittedName>
        <fullName evidence="2">Minor tail protein</fullName>
    </submittedName>
</protein>
<dbReference type="SUPFAM" id="SSF48371">
    <property type="entry name" value="ARM repeat"/>
    <property type="match status" value="1"/>
</dbReference>
<reference evidence="2" key="1">
    <citation type="journal article" date="2021" name="Proc. Natl. Acad. Sci. U.S.A.">
        <title>A Catalog of Tens of Thousands of Viruses from Human Metagenomes Reveals Hidden Associations with Chronic Diseases.</title>
        <authorList>
            <person name="Tisza M.J."/>
            <person name="Buck C.B."/>
        </authorList>
    </citation>
    <scope>NUCLEOTIDE SEQUENCE</scope>
    <source>
        <strain evidence="2">Ct6YY1</strain>
    </source>
</reference>
<feature type="transmembrane region" description="Helical" evidence="1">
    <location>
        <begin position="754"/>
        <end position="773"/>
    </location>
</feature>
<dbReference type="InterPro" id="IPR016024">
    <property type="entry name" value="ARM-type_fold"/>
</dbReference>
<feature type="transmembrane region" description="Helical" evidence="1">
    <location>
        <begin position="632"/>
        <end position="655"/>
    </location>
</feature>
<accession>A0A8S5V2S5</accession>
<feature type="transmembrane region" description="Helical" evidence="1">
    <location>
        <begin position="579"/>
        <end position="598"/>
    </location>
</feature>
<keyword evidence="1" id="KW-1133">Transmembrane helix</keyword>
<proteinExistence type="predicted"/>
<feature type="transmembrane region" description="Helical" evidence="1">
    <location>
        <begin position="725"/>
        <end position="748"/>
    </location>
</feature>
<feature type="transmembrane region" description="Helical" evidence="1">
    <location>
        <begin position="667"/>
        <end position="690"/>
    </location>
</feature>
<sequence length="966" mass="98217">MANVRILPDTRGFAKKLEAELKRLNDVRVEVGVDFDAEGLSQKAKSAAAAASKSAHVDAEADFDADGLTRRARAAAKMASLASKVEFEADFDANGLVRKARDAAHDAGKRAIHFAAEIDPSILVAKARAARMVAQRALGNLKVGLELKNGAALRLAVQAAAIQMNMFGASIMTTALTALPEFIGKAGLAAVAVGGLAGPLVAVSAQALAAAGSMAALGAAMAPSAIMAAGMAVGVLKSAFSGMGDAINAESVEDFNKAIEGMPPAAQEAAGALRGLKDQMSELGDNVSQSFWENFTNIGDLSAVLAPLQASMTALAADMGKATSGLVAFVSQGVGLEAMTTMLDHAQTAGSNLSYAFAAVAKGLVAVGAAVGPVLGDMTAKIEQMATAWSERMVAGFQDGSLQQYFADAATKVQEFWGVLQQVGSIVGAVFSAMNAAGAPFLGTIGQAITATEQWVTSAQGMETLTTFFTNMTNAVGVLLPIIGQLATIIGTTVAPAIGDFVTAIGPGLQSAMDGLGRGLQVIAPFASVVGSALGSVLSAVAPLLPVLAPLIPLLGGMAKAFQMVQGVLPVVSTLLGGLSWPIIAIGAAVGMLVAAFAQTPGAMEQLQGAFGRLMEALQPIMDVLMQVVQQIIAALMPAFQALIPIVIQIVDFVAQLLPIIAPILQIIGQLAATIISALVPIIMALLPLISTLIGVLSQIVAALMPIVMAILNVVAAFAQMLGVILTFVGQALAAIVGFVAGVIGGFLRMVGTVVSAIVNFVGQVLTWIGNLVSRGVQKFQEMWDKTSSAFSNGISRAVSFVSQMPGRVLSALGNVGSLLVNSGRALIQGFINGIKSMVGAVADAARGVVKKARDFFPFSPAKKGPFSGRGYTTFSGKALATDFAGGIKSATPLAARATEGLMNAASGNLRGYRAGVDLASASGGAGGAGVDTSVHIGQLVAADMSAPLEQVKTMQLRAQIKAGIA</sequence>
<evidence type="ECO:0000313" key="2">
    <source>
        <dbReference type="EMBL" id="DAG01058.1"/>
    </source>
</evidence>
<evidence type="ECO:0000256" key="1">
    <source>
        <dbReference type="SAM" id="Phobius"/>
    </source>
</evidence>
<organism evidence="2">
    <name type="scientific">Siphoviridae sp. ct6YY1</name>
    <dbReference type="NCBI Taxonomy" id="2825343"/>
    <lineage>
        <taxon>Viruses</taxon>
        <taxon>Duplodnaviria</taxon>
        <taxon>Heunggongvirae</taxon>
        <taxon>Uroviricota</taxon>
        <taxon>Caudoviricetes</taxon>
    </lineage>
</organism>
<feature type="transmembrane region" description="Helical" evidence="1">
    <location>
        <begin position="186"/>
        <end position="209"/>
    </location>
</feature>
<feature type="transmembrane region" description="Helical" evidence="1">
    <location>
        <begin position="215"/>
        <end position="236"/>
    </location>
</feature>
<dbReference type="EMBL" id="BK016186">
    <property type="protein sequence ID" value="DAG01058.1"/>
    <property type="molecule type" value="Genomic_DNA"/>
</dbReference>